<protein>
    <submittedName>
        <fullName evidence="1">Uncharacterized protein</fullName>
    </submittedName>
</protein>
<dbReference type="EMBL" id="MWZD01000018">
    <property type="protein sequence ID" value="PRI10508.1"/>
    <property type="molecule type" value="Genomic_DNA"/>
</dbReference>
<dbReference type="AlphaFoldDB" id="A0A2S9QLN9"/>
<evidence type="ECO:0000313" key="1">
    <source>
        <dbReference type="EMBL" id="PRI10508.1"/>
    </source>
</evidence>
<name>A0A2S9QLN9_9MICO</name>
<keyword evidence="2" id="KW-1185">Reference proteome</keyword>
<gene>
    <name evidence="1" type="ORF">B4915_10910</name>
</gene>
<evidence type="ECO:0000313" key="2">
    <source>
        <dbReference type="Proteomes" id="UP000238650"/>
    </source>
</evidence>
<sequence length="225" mass="25539">MTRPPIGPEIMIAEWLFVETLEDLRRRCEKPRERSRYELLGIAPLLRKLFVDGHTLVDRVRAGRPEIQMDFRLRPWTKPESVGDDDLPYLIRLGGEELVGDQSTPSITTIQHLLKAQVGMVRDRPLALRDVVLYYANAEGGVHLGPAKNDTQEVLSSMAPLLLGHSNGQIEILAHIGRVATDGLSALYESVLSSPMRDTRMHLRNEHGFFENHWTTDRYRAQLGL</sequence>
<dbReference type="RefSeq" id="WP_105805858.1">
    <property type="nucleotide sequence ID" value="NZ_MWZD01000018.1"/>
</dbReference>
<accession>A0A2S9QLN9</accession>
<organism evidence="1 2">
    <name type="scientific">Leucobacter massiliensis</name>
    <dbReference type="NCBI Taxonomy" id="1686285"/>
    <lineage>
        <taxon>Bacteria</taxon>
        <taxon>Bacillati</taxon>
        <taxon>Actinomycetota</taxon>
        <taxon>Actinomycetes</taxon>
        <taxon>Micrococcales</taxon>
        <taxon>Microbacteriaceae</taxon>
        <taxon>Leucobacter</taxon>
    </lineage>
</organism>
<dbReference type="OrthoDB" id="5141962at2"/>
<reference evidence="1 2" key="1">
    <citation type="journal article" date="2017" name="New Microbes New Infect">
        <title>Genome sequence of 'Leucobacter massiliensis' sp. nov. isolated from human pharynx after travel to the 2014 Hajj.</title>
        <authorList>
            <person name="Leangapichart T."/>
            <person name="Gautret P."/>
            <person name="Nguyen T.T."/>
            <person name="Armstrong N."/>
            <person name="Rolain J.M."/>
        </authorList>
    </citation>
    <scope>NUCLEOTIDE SEQUENCE [LARGE SCALE GENOMIC DNA]</scope>
    <source>
        <strain evidence="1 2">122RC15</strain>
    </source>
</reference>
<comment type="caution">
    <text evidence="1">The sequence shown here is derived from an EMBL/GenBank/DDBJ whole genome shotgun (WGS) entry which is preliminary data.</text>
</comment>
<dbReference type="Proteomes" id="UP000238650">
    <property type="component" value="Unassembled WGS sequence"/>
</dbReference>
<proteinExistence type="predicted"/>